<evidence type="ECO:0000313" key="2">
    <source>
        <dbReference type="Proteomes" id="UP000011082"/>
    </source>
</evidence>
<reference evidence="2" key="1">
    <citation type="submission" date="2011-05" db="EMBL/GenBank/DDBJ databases">
        <title>The genome sequence of Vittaforma corneae strain ATCC 50505.</title>
        <authorList>
            <consortium name="The Broad Institute Genome Sequencing Platform"/>
            <person name="Cuomo C."/>
            <person name="Didier E."/>
            <person name="Bowers L."/>
            <person name="Young S.K."/>
            <person name="Zeng Q."/>
            <person name="Gargeya S."/>
            <person name="Fitzgerald M."/>
            <person name="Haas B."/>
            <person name="Abouelleil A."/>
            <person name="Alvarado L."/>
            <person name="Arachchi H.M."/>
            <person name="Berlin A."/>
            <person name="Chapman S.B."/>
            <person name="Gearin G."/>
            <person name="Goldberg J."/>
            <person name="Griggs A."/>
            <person name="Gujja S."/>
            <person name="Hansen M."/>
            <person name="Heiman D."/>
            <person name="Howarth C."/>
            <person name="Larimer J."/>
            <person name="Lui A."/>
            <person name="MacDonald P.J.P."/>
            <person name="McCowen C."/>
            <person name="Montmayeur A."/>
            <person name="Murphy C."/>
            <person name="Neiman D."/>
            <person name="Pearson M."/>
            <person name="Priest M."/>
            <person name="Roberts A."/>
            <person name="Saif S."/>
            <person name="Shea T."/>
            <person name="Sisk P."/>
            <person name="Stolte C."/>
            <person name="Sykes S."/>
            <person name="Wortman J."/>
            <person name="Nusbaum C."/>
            <person name="Birren B."/>
        </authorList>
    </citation>
    <scope>NUCLEOTIDE SEQUENCE [LARGE SCALE GENOMIC DNA]</scope>
    <source>
        <strain evidence="2">ATCC 50505</strain>
    </source>
</reference>
<accession>L2GLS6</accession>
<name>L2GLS6_VITCO</name>
<dbReference type="GeneID" id="19881906"/>
<gene>
    <name evidence="1" type="ORF">VICG_01195</name>
</gene>
<dbReference type="Proteomes" id="UP000011082">
    <property type="component" value="Unassembled WGS sequence"/>
</dbReference>
<sequence length="245" mass="27972">MAHAYDAITTFLDNPIRIFSSNSNHVFLAKDLSNNSLVHTSKFAIVKKIYSSFTISKNKNEYQIKSGTEYVCQKDNEVGICDKEDYWNIKPQVVGYRISKKGDKCLTLETGSRVTFVPCSVEKDQTFDFKLAEEDEKCDEAESSGNIKSKANPAPQKVLVDLDFERLLNNNTIRDIIETSVRNANRNSLNVVEVNNKENIPCSDDHHNEHNEYVDHHQYRGHIWDESTTRSDFEAAPHSTGFIFV</sequence>
<dbReference type="VEuPathDB" id="MicrosporidiaDB:VICG_01195"/>
<dbReference type="EMBL" id="JH370138">
    <property type="protein sequence ID" value="ELA41843.1"/>
    <property type="molecule type" value="Genomic_DNA"/>
</dbReference>
<evidence type="ECO:0000313" key="1">
    <source>
        <dbReference type="EMBL" id="ELA41843.1"/>
    </source>
</evidence>
<dbReference type="InParanoid" id="L2GLS6"/>
<dbReference type="OMA" id="NICKEGN"/>
<dbReference type="AlphaFoldDB" id="L2GLS6"/>
<dbReference type="HOGENOM" id="CLU_1134304_0_0_1"/>
<organism evidence="1 2">
    <name type="scientific">Vittaforma corneae (strain ATCC 50505)</name>
    <name type="common">Microsporidian parasite</name>
    <name type="synonym">Nosema corneum</name>
    <dbReference type="NCBI Taxonomy" id="993615"/>
    <lineage>
        <taxon>Eukaryota</taxon>
        <taxon>Fungi</taxon>
        <taxon>Fungi incertae sedis</taxon>
        <taxon>Microsporidia</taxon>
        <taxon>Nosematidae</taxon>
        <taxon>Vittaforma</taxon>
    </lineage>
</organism>
<proteinExistence type="predicted"/>
<dbReference type="RefSeq" id="XP_007604641.1">
    <property type="nucleotide sequence ID" value="XM_007604579.1"/>
</dbReference>
<protein>
    <submittedName>
        <fullName evidence="1">Uncharacterized protein</fullName>
    </submittedName>
</protein>
<keyword evidence="2" id="KW-1185">Reference proteome</keyword>